<comment type="caution">
    <text evidence="1">The sequence shown here is derived from an EMBL/GenBank/DDBJ whole genome shotgun (WGS) entry which is preliminary data.</text>
</comment>
<proteinExistence type="predicted"/>
<dbReference type="EMBL" id="BMHL01000024">
    <property type="protein sequence ID" value="GGC72959.1"/>
    <property type="molecule type" value="Genomic_DNA"/>
</dbReference>
<evidence type="ECO:0000313" key="2">
    <source>
        <dbReference type="Proteomes" id="UP000602004"/>
    </source>
</evidence>
<gene>
    <name evidence="1" type="ORF">GCM10011400_71360</name>
</gene>
<evidence type="ECO:0000313" key="1">
    <source>
        <dbReference type="EMBL" id="GGC72959.1"/>
    </source>
</evidence>
<sequence length="68" mass="7617">MAYIQSNKTIDLYNRQLHPTEQQWIKDNAKTFARLMNGGNPPSDAQVAVAQEELAQQAFRQVQNGVSG</sequence>
<keyword evidence="2" id="KW-1185">Reference proteome</keyword>
<protein>
    <submittedName>
        <fullName evidence="1">Uncharacterized protein</fullName>
    </submittedName>
</protein>
<reference evidence="2" key="1">
    <citation type="journal article" date="2019" name="Int. J. Syst. Evol. Microbiol.">
        <title>The Global Catalogue of Microorganisms (GCM) 10K type strain sequencing project: providing services to taxonomists for standard genome sequencing and annotation.</title>
        <authorList>
            <consortium name="The Broad Institute Genomics Platform"/>
            <consortium name="The Broad Institute Genome Sequencing Center for Infectious Disease"/>
            <person name="Wu L."/>
            <person name="Ma J."/>
        </authorList>
    </citation>
    <scope>NUCLEOTIDE SEQUENCE [LARGE SCALE GENOMIC DNA]</scope>
    <source>
        <strain evidence="2">CGMCC 1.15103</strain>
    </source>
</reference>
<accession>A0ABQ1NGT8</accession>
<organism evidence="1 2">
    <name type="scientific">Paraburkholderia caffeinilytica</name>
    <dbReference type="NCBI Taxonomy" id="1761016"/>
    <lineage>
        <taxon>Bacteria</taxon>
        <taxon>Pseudomonadati</taxon>
        <taxon>Pseudomonadota</taxon>
        <taxon>Betaproteobacteria</taxon>
        <taxon>Burkholderiales</taxon>
        <taxon>Burkholderiaceae</taxon>
        <taxon>Paraburkholderia</taxon>
    </lineage>
</organism>
<name>A0ABQ1NGT8_9BURK</name>
<dbReference type="Proteomes" id="UP000602004">
    <property type="component" value="Unassembled WGS sequence"/>
</dbReference>